<dbReference type="Proteomes" id="UP000629619">
    <property type="component" value="Unassembled WGS sequence"/>
</dbReference>
<evidence type="ECO:0000313" key="4">
    <source>
        <dbReference type="EMBL" id="GIF04031.1"/>
    </source>
</evidence>
<dbReference type="RefSeq" id="WP_203677727.1">
    <property type="nucleotide sequence ID" value="NZ_BOMW01000015.1"/>
</dbReference>
<dbReference type="GO" id="GO:0005829">
    <property type="term" value="C:cytosol"/>
    <property type="evidence" value="ECO:0007669"/>
    <property type="project" value="TreeGrafter"/>
</dbReference>
<protein>
    <submittedName>
        <fullName evidence="4">Dihydroxyacetone kinase subunit L</fullName>
    </submittedName>
</protein>
<dbReference type="EMBL" id="BOMW01000015">
    <property type="protein sequence ID" value="GIF04031.1"/>
    <property type="molecule type" value="Genomic_DNA"/>
</dbReference>
<proteinExistence type="predicted"/>
<dbReference type="AlphaFoldDB" id="A0A919N439"/>
<dbReference type="NCBIfam" id="TIGR02365">
    <property type="entry name" value="dha_L_ycgS"/>
    <property type="match status" value="1"/>
</dbReference>
<dbReference type="InterPro" id="IPR004007">
    <property type="entry name" value="DhaL_dom"/>
</dbReference>
<evidence type="ECO:0000313" key="5">
    <source>
        <dbReference type="Proteomes" id="UP000629619"/>
    </source>
</evidence>
<reference evidence="4" key="1">
    <citation type="submission" date="2021-01" db="EMBL/GenBank/DDBJ databases">
        <title>Whole genome shotgun sequence of Actinoplanes siamensis NBRC 109076.</title>
        <authorList>
            <person name="Komaki H."/>
            <person name="Tamura T."/>
        </authorList>
    </citation>
    <scope>NUCLEOTIDE SEQUENCE</scope>
    <source>
        <strain evidence="4">NBRC 109076</strain>
    </source>
</reference>
<feature type="domain" description="DhaL" evidence="3">
    <location>
        <begin position="4"/>
        <end position="204"/>
    </location>
</feature>
<evidence type="ECO:0000256" key="1">
    <source>
        <dbReference type="ARBA" id="ARBA00022679"/>
    </source>
</evidence>
<sequence>MDAALAGDWMRAAAAAVAAGAGRLTELDTAIGDGDHGANLHRGFTAVVAALTESPPQTVSEVLVKAGTTLMSRVGGASGPLYGTALRAAGKALPATPTVEPAELAAALHAGLAAVRRLGGAAPGDKTMVDAYAPALDAFETAVAGGAGLGAAAQAAAGAARAGAEATVPMRARKGRASYLGERSIGHQDPGAASTGLFFAALAEVSQAHPRHAD</sequence>
<dbReference type="PANTHER" id="PTHR28629:SF4">
    <property type="entry name" value="TRIOKINASE_FMN CYCLASE"/>
    <property type="match status" value="1"/>
</dbReference>
<gene>
    <name evidence="4" type="ORF">Asi03nite_15690</name>
</gene>
<dbReference type="SMART" id="SM01120">
    <property type="entry name" value="Dak2"/>
    <property type="match status" value="1"/>
</dbReference>
<dbReference type="InterPro" id="IPR012737">
    <property type="entry name" value="DhaK_L_YcgS"/>
</dbReference>
<dbReference type="GO" id="GO:0004371">
    <property type="term" value="F:glycerone kinase activity"/>
    <property type="evidence" value="ECO:0007669"/>
    <property type="project" value="InterPro"/>
</dbReference>
<dbReference type="GO" id="GO:0019563">
    <property type="term" value="P:glycerol catabolic process"/>
    <property type="evidence" value="ECO:0007669"/>
    <property type="project" value="TreeGrafter"/>
</dbReference>
<name>A0A919N439_9ACTN</name>
<keyword evidence="1" id="KW-0808">Transferase</keyword>
<organism evidence="4 5">
    <name type="scientific">Actinoplanes siamensis</name>
    <dbReference type="NCBI Taxonomy" id="1223317"/>
    <lineage>
        <taxon>Bacteria</taxon>
        <taxon>Bacillati</taxon>
        <taxon>Actinomycetota</taxon>
        <taxon>Actinomycetes</taxon>
        <taxon>Micromonosporales</taxon>
        <taxon>Micromonosporaceae</taxon>
        <taxon>Actinoplanes</taxon>
    </lineage>
</organism>
<dbReference type="PROSITE" id="PS51480">
    <property type="entry name" value="DHAL"/>
    <property type="match status" value="1"/>
</dbReference>
<comment type="caution">
    <text evidence="4">The sequence shown here is derived from an EMBL/GenBank/DDBJ whole genome shotgun (WGS) entry which is preliminary data.</text>
</comment>
<dbReference type="Gene3D" id="1.25.40.340">
    <property type="match status" value="1"/>
</dbReference>
<accession>A0A919N439</accession>
<dbReference type="Pfam" id="PF02734">
    <property type="entry name" value="Dak2"/>
    <property type="match status" value="1"/>
</dbReference>
<dbReference type="SUPFAM" id="SSF101473">
    <property type="entry name" value="DhaL-like"/>
    <property type="match status" value="1"/>
</dbReference>
<dbReference type="InterPro" id="IPR050861">
    <property type="entry name" value="Dihydroxyacetone_Kinase"/>
</dbReference>
<dbReference type="InterPro" id="IPR036117">
    <property type="entry name" value="DhaL_dom_sf"/>
</dbReference>
<keyword evidence="5" id="KW-1185">Reference proteome</keyword>
<dbReference type="PANTHER" id="PTHR28629">
    <property type="entry name" value="TRIOKINASE/FMN CYCLASE"/>
    <property type="match status" value="1"/>
</dbReference>
<dbReference type="FunFam" id="1.25.40.340:FF:000002">
    <property type="entry name" value="Dihydroxyacetone kinase, L subunit"/>
    <property type="match status" value="1"/>
</dbReference>
<evidence type="ECO:0000256" key="2">
    <source>
        <dbReference type="ARBA" id="ARBA00022777"/>
    </source>
</evidence>
<evidence type="ECO:0000259" key="3">
    <source>
        <dbReference type="PROSITE" id="PS51480"/>
    </source>
</evidence>
<keyword evidence="2 4" id="KW-0418">Kinase</keyword>